<evidence type="ECO:0000256" key="6">
    <source>
        <dbReference type="ARBA" id="ARBA00022840"/>
    </source>
</evidence>
<dbReference type="GO" id="GO:0005829">
    <property type="term" value="C:cytosol"/>
    <property type="evidence" value="ECO:0007669"/>
    <property type="project" value="TreeGrafter"/>
</dbReference>
<keyword evidence="3 9" id="KW-0479">Metal-binding</keyword>
<evidence type="ECO:0000256" key="9">
    <source>
        <dbReference type="HAMAP-Rule" id="MF_00336"/>
    </source>
</evidence>
<feature type="binding site" evidence="9">
    <location>
        <position position="123"/>
    </location>
    <ligand>
        <name>Mg(2+)</name>
        <dbReference type="ChEBI" id="CHEBI:18420"/>
    </ligand>
</feature>
<gene>
    <name evidence="9 10" type="primary">bioD</name>
    <name evidence="10" type="ORF">CHL78_016265</name>
</gene>
<comment type="subunit">
    <text evidence="9">Homodimer.</text>
</comment>
<comment type="pathway">
    <text evidence="9">Cofactor biosynthesis; biotin biosynthesis; biotin from 7,8-diaminononanoate: step 1/2.</text>
</comment>
<evidence type="ECO:0000256" key="7">
    <source>
        <dbReference type="ARBA" id="ARBA00022842"/>
    </source>
</evidence>
<evidence type="ECO:0000256" key="1">
    <source>
        <dbReference type="ARBA" id="ARBA00022490"/>
    </source>
</evidence>
<comment type="catalytic activity">
    <reaction evidence="9">
        <text>(7R,8S)-7,8-diammoniononanoate + CO2 + ATP = (4R,5S)-dethiobiotin + ADP + phosphate + 3 H(+)</text>
        <dbReference type="Rhea" id="RHEA:15805"/>
        <dbReference type="ChEBI" id="CHEBI:15378"/>
        <dbReference type="ChEBI" id="CHEBI:16526"/>
        <dbReference type="ChEBI" id="CHEBI:30616"/>
        <dbReference type="ChEBI" id="CHEBI:43474"/>
        <dbReference type="ChEBI" id="CHEBI:149469"/>
        <dbReference type="ChEBI" id="CHEBI:149473"/>
        <dbReference type="ChEBI" id="CHEBI:456216"/>
        <dbReference type="EC" id="6.3.3.3"/>
    </reaction>
</comment>
<dbReference type="PIRSF" id="PIRSF006755">
    <property type="entry name" value="DTB_synth"/>
    <property type="match status" value="1"/>
</dbReference>
<feature type="binding site" evidence="9">
    <location>
        <position position="57"/>
    </location>
    <ligand>
        <name>Mg(2+)</name>
        <dbReference type="ChEBI" id="CHEBI:18420"/>
    </ligand>
</feature>
<keyword evidence="6 9" id="KW-0067">ATP-binding</keyword>
<feature type="binding site" evidence="9">
    <location>
        <position position="57"/>
    </location>
    <ligand>
        <name>ATP</name>
        <dbReference type="ChEBI" id="CHEBI:30616"/>
    </ligand>
</feature>
<comment type="catalytic activity">
    <reaction evidence="8">
        <text>(7R,8S)-8-amino-7-(carboxyamino)nonanoate + ATP = (4R,5S)-dethiobiotin + ADP + phosphate + H(+)</text>
        <dbReference type="Rhea" id="RHEA:63684"/>
        <dbReference type="ChEBI" id="CHEBI:15378"/>
        <dbReference type="ChEBI" id="CHEBI:30616"/>
        <dbReference type="ChEBI" id="CHEBI:43474"/>
        <dbReference type="ChEBI" id="CHEBI:149470"/>
        <dbReference type="ChEBI" id="CHEBI:149473"/>
        <dbReference type="ChEBI" id="CHEBI:456216"/>
    </reaction>
</comment>
<accession>A0A371IZ97</accession>
<dbReference type="EC" id="6.3.3.3" evidence="9"/>
<keyword evidence="2 9" id="KW-0436">Ligase</keyword>
<feature type="binding site" evidence="9">
    <location>
        <begin position="13"/>
        <end position="18"/>
    </location>
    <ligand>
        <name>ATP</name>
        <dbReference type="ChEBI" id="CHEBI:30616"/>
    </ligand>
</feature>
<keyword evidence="4 9" id="KW-0547">Nucleotide-binding</keyword>
<dbReference type="PANTHER" id="PTHR43210">
    <property type="entry name" value="DETHIOBIOTIN SYNTHETASE"/>
    <property type="match status" value="1"/>
</dbReference>
<dbReference type="HAMAP" id="MF_00336">
    <property type="entry name" value="BioD"/>
    <property type="match status" value="1"/>
</dbReference>
<evidence type="ECO:0000313" key="10">
    <source>
        <dbReference type="EMBL" id="RDY25805.1"/>
    </source>
</evidence>
<evidence type="ECO:0000256" key="4">
    <source>
        <dbReference type="ARBA" id="ARBA00022741"/>
    </source>
</evidence>
<feature type="binding site" evidence="9">
    <location>
        <position position="42"/>
    </location>
    <ligand>
        <name>substrate</name>
    </ligand>
</feature>
<dbReference type="AlphaFoldDB" id="A0A371IZ97"/>
<dbReference type="GO" id="GO:0000287">
    <property type="term" value="F:magnesium ion binding"/>
    <property type="evidence" value="ECO:0007669"/>
    <property type="project" value="UniProtKB-UniRule"/>
</dbReference>
<dbReference type="GO" id="GO:0005524">
    <property type="term" value="F:ATP binding"/>
    <property type="evidence" value="ECO:0007669"/>
    <property type="project" value="UniProtKB-UniRule"/>
</dbReference>
<reference evidence="10 11" key="1">
    <citation type="journal article" date="2017" name="Genome Announc.">
        <title>Draft Genome Sequence of Romboutsia weinsteinii sp. nov. Strain CCRI-19649(T) Isolated from Surface Water.</title>
        <authorList>
            <person name="Maheux A.F."/>
            <person name="Boudreau D.K."/>
            <person name="Berube E."/>
            <person name="Boissinot M."/>
            <person name="Cantin P."/>
            <person name="Raymond F."/>
            <person name="Corbeil J."/>
            <person name="Omar R.F."/>
            <person name="Bergeron M.G."/>
        </authorList>
    </citation>
    <scope>NUCLEOTIDE SEQUENCE [LARGE SCALE GENOMIC DNA]</scope>
    <source>
        <strain evidence="10 11">CCRI-19649</strain>
    </source>
</reference>
<dbReference type="Gene3D" id="3.40.50.300">
    <property type="entry name" value="P-loop containing nucleotide triphosphate hydrolases"/>
    <property type="match status" value="1"/>
</dbReference>
<comment type="similarity">
    <text evidence="9">Belongs to the dethiobiotin synthetase family.</text>
</comment>
<dbReference type="Proteomes" id="UP000215694">
    <property type="component" value="Unassembled WGS sequence"/>
</dbReference>
<keyword evidence="5 9" id="KW-0093">Biotin biosynthesis</keyword>
<name>A0A371IZ97_9FIRM</name>
<proteinExistence type="inferred from homology"/>
<evidence type="ECO:0000256" key="8">
    <source>
        <dbReference type="ARBA" id="ARBA00047386"/>
    </source>
</evidence>
<feature type="binding site" evidence="9">
    <location>
        <position position="17"/>
    </location>
    <ligand>
        <name>Mg(2+)</name>
        <dbReference type="ChEBI" id="CHEBI:18420"/>
    </ligand>
</feature>
<evidence type="ECO:0000313" key="11">
    <source>
        <dbReference type="Proteomes" id="UP000215694"/>
    </source>
</evidence>
<dbReference type="SUPFAM" id="SSF52540">
    <property type="entry name" value="P-loop containing nucleoside triphosphate hydrolases"/>
    <property type="match status" value="1"/>
</dbReference>
<dbReference type="CDD" id="cd03109">
    <property type="entry name" value="DTBS"/>
    <property type="match status" value="1"/>
</dbReference>
<dbReference type="InterPro" id="IPR004472">
    <property type="entry name" value="DTB_synth_BioD"/>
</dbReference>
<comment type="caution">
    <text evidence="9">Lacks conserved residue(s) required for the propagation of feature annotation.</text>
</comment>
<dbReference type="InterPro" id="IPR027417">
    <property type="entry name" value="P-loop_NTPase"/>
</dbReference>
<dbReference type="EMBL" id="NOJY02000046">
    <property type="protein sequence ID" value="RDY25805.1"/>
    <property type="molecule type" value="Genomic_DNA"/>
</dbReference>
<dbReference type="Pfam" id="PF13500">
    <property type="entry name" value="AAA_26"/>
    <property type="match status" value="1"/>
</dbReference>
<comment type="function">
    <text evidence="9">Catalyzes a mechanistically unusual reaction, the ATP-dependent insertion of CO2 between the N7 and N8 nitrogen atoms of 7,8-diaminopelargonic acid (DAPA, also called 7,8-diammoniononanoate) to form a ureido ring.</text>
</comment>
<feature type="binding site" evidence="9">
    <location>
        <begin position="123"/>
        <end position="126"/>
    </location>
    <ligand>
        <name>ATP</name>
        <dbReference type="ChEBI" id="CHEBI:30616"/>
    </ligand>
</feature>
<dbReference type="GO" id="GO:0009102">
    <property type="term" value="P:biotin biosynthetic process"/>
    <property type="evidence" value="ECO:0007669"/>
    <property type="project" value="UniProtKB-UniRule"/>
</dbReference>
<dbReference type="UniPathway" id="UPA00078">
    <property type="reaction ID" value="UER00161"/>
</dbReference>
<feature type="active site" evidence="9">
    <location>
        <position position="38"/>
    </location>
</feature>
<sequence>MGKGIFIIGTDTDVGKTFVTAGIAYKLNESGYKVVPFKPIQSGGILDEHGTNLIAPDIRYIENICSIENKQTSQNHTMMNVYCLKEEVSPHLAANIENIKISKDKIISQYKKLINEYDYVVVEGAGGIVVPLVDNDYFVYDLIKDLDLDVLIVARAGVGTINHTVLTVEFLKSKNIKCKGIMINKYNGKFYEDDNMQTIENITGLSIVDVFSNIEKPTRDNIIKEYKDLSLERILNLFN</sequence>
<comment type="caution">
    <text evidence="10">The sequence shown here is derived from an EMBL/GenBank/DDBJ whole genome shotgun (WGS) entry which is preliminary data.</text>
</comment>
<dbReference type="OrthoDB" id="9802097at2"/>
<organism evidence="10 11">
    <name type="scientific">Romboutsia weinsteinii</name>
    <dbReference type="NCBI Taxonomy" id="2020949"/>
    <lineage>
        <taxon>Bacteria</taxon>
        <taxon>Bacillati</taxon>
        <taxon>Bacillota</taxon>
        <taxon>Clostridia</taxon>
        <taxon>Peptostreptococcales</taxon>
        <taxon>Peptostreptococcaceae</taxon>
        <taxon>Romboutsia</taxon>
    </lineage>
</organism>
<feature type="binding site" evidence="9">
    <location>
        <begin position="184"/>
        <end position="185"/>
    </location>
    <ligand>
        <name>ATP</name>
        <dbReference type="ChEBI" id="CHEBI:30616"/>
    </ligand>
</feature>
<comment type="cofactor">
    <cofactor evidence="9">
        <name>Mg(2+)</name>
        <dbReference type="ChEBI" id="CHEBI:18420"/>
    </cofactor>
</comment>
<keyword evidence="7 9" id="KW-0460">Magnesium</keyword>
<evidence type="ECO:0000256" key="2">
    <source>
        <dbReference type="ARBA" id="ARBA00022598"/>
    </source>
</evidence>
<dbReference type="RefSeq" id="WP_094367266.1">
    <property type="nucleotide sequence ID" value="NZ_NOJY02000046.1"/>
</dbReference>
<evidence type="ECO:0000256" key="3">
    <source>
        <dbReference type="ARBA" id="ARBA00022723"/>
    </source>
</evidence>
<keyword evidence="11" id="KW-1185">Reference proteome</keyword>
<keyword evidence="1 9" id="KW-0963">Cytoplasm</keyword>
<evidence type="ECO:0000256" key="5">
    <source>
        <dbReference type="ARBA" id="ARBA00022756"/>
    </source>
</evidence>
<dbReference type="NCBIfam" id="TIGR00347">
    <property type="entry name" value="bioD"/>
    <property type="match status" value="1"/>
</dbReference>
<dbReference type="GO" id="GO:0004141">
    <property type="term" value="F:dethiobiotin synthase activity"/>
    <property type="evidence" value="ECO:0007669"/>
    <property type="project" value="UniProtKB-UniRule"/>
</dbReference>
<comment type="subcellular location">
    <subcellularLocation>
        <location evidence="9">Cytoplasm</location>
    </subcellularLocation>
</comment>
<dbReference type="PANTHER" id="PTHR43210:SF2">
    <property type="entry name" value="ATP-DEPENDENT DETHIOBIOTIN SYNTHETASE BIOD 2"/>
    <property type="match status" value="1"/>
</dbReference>
<protein>
    <recommendedName>
        <fullName evidence="9">ATP-dependent dethiobiotin synthetase BioD</fullName>
        <ecNumber evidence="9">6.3.3.3</ecNumber>
    </recommendedName>
    <alternativeName>
        <fullName evidence="9">DTB synthetase</fullName>
        <shortName evidence="9">DTBS</shortName>
    </alternativeName>
    <alternativeName>
        <fullName evidence="9">Dethiobiotin synthase</fullName>
    </alternativeName>
</protein>